<sequence length="99" mass="10641">MGLFAGILMVLSLGYGMIFAFQCLAVYSAPKSDPCRSSASASSMGVGFIRAADINKKKSSKKRKITPISNCSSNQCDTLEDEDFKTIPAIRSPTVRSLI</sequence>
<dbReference type="WBParaSite" id="PS1159_v2.g14160.t1">
    <property type="protein sequence ID" value="PS1159_v2.g14160.t1"/>
    <property type="gene ID" value="PS1159_v2.g14160"/>
</dbReference>
<organism evidence="1 2">
    <name type="scientific">Panagrolaimus sp. PS1159</name>
    <dbReference type="NCBI Taxonomy" id="55785"/>
    <lineage>
        <taxon>Eukaryota</taxon>
        <taxon>Metazoa</taxon>
        <taxon>Ecdysozoa</taxon>
        <taxon>Nematoda</taxon>
        <taxon>Chromadorea</taxon>
        <taxon>Rhabditida</taxon>
        <taxon>Tylenchina</taxon>
        <taxon>Panagrolaimomorpha</taxon>
        <taxon>Panagrolaimoidea</taxon>
        <taxon>Panagrolaimidae</taxon>
        <taxon>Panagrolaimus</taxon>
    </lineage>
</organism>
<reference evidence="2" key="1">
    <citation type="submission" date="2022-11" db="UniProtKB">
        <authorList>
            <consortium name="WormBaseParasite"/>
        </authorList>
    </citation>
    <scope>IDENTIFICATION</scope>
</reference>
<accession>A0AC35F5R5</accession>
<evidence type="ECO:0000313" key="2">
    <source>
        <dbReference type="WBParaSite" id="PS1159_v2.g14160.t1"/>
    </source>
</evidence>
<evidence type="ECO:0000313" key="1">
    <source>
        <dbReference type="Proteomes" id="UP000887580"/>
    </source>
</evidence>
<proteinExistence type="predicted"/>
<protein>
    <submittedName>
        <fullName evidence="2">Uncharacterized protein</fullName>
    </submittedName>
</protein>
<dbReference type="Proteomes" id="UP000887580">
    <property type="component" value="Unplaced"/>
</dbReference>
<name>A0AC35F5R5_9BILA</name>